<organism evidence="10 11">
    <name type="scientific">Sphagnurus paluster</name>
    <dbReference type="NCBI Taxonomy" id="117069"/>
    <lineage>
        <taxon>Eukaryota</taxon>
        <taxon>Fungi</taxon>
        <taxon>Dikarya</taxon>
        <taxon>Basidiomycota</taxon>
        <taxon>Agaricomycotina</taxon>
        <taxon>Agaricomycetes</taxon>
        <taxon>Agaricomycetidae</taxon>
        <taxon>Agaricales</taxon>
        <taxon>Tricholomatineae</taxon>
        <taxon>Lyophyllaceae</taxon>
        <taxon>Sphagnurus</taxon>
    </lineage>
</organism>
<evidence type="ECO:0000259" key="9">
    <source>
        <dbReference type="Pfam" id="PF07683"/>
    </source>
</evidence>
<reference evidence="10" key="2">
    <citation type="submission" date="2021-10" db="EMBL/GenBank/DDBJ databases">
        <title>Phylogenomics reveals ancestral predisposition of the termite-cultivated fungus Termitomyces towards a domesticated lifestyle.</title>
        <authorList>
            <person name="Auxier B."/>
            <person name="Grum-Grzhimaylo A."/>
            <person name="Cardenas M.E."/>
            <person name="Lodge J.D."/>
            <person name="Laessoe T."/>
            <person name="Pedersen O."/>
            <person name="Smith M.E."/>
            <person name="Kuyper T.W."/>
            <person name="Franco-Molano E.A."/>
            <person name="Baroni T.J."/>
            <person name="Aanen D.K."/>
        </authorList>
    </citation>
    <scope>NUCLEOTIDE SEQUENCE</scope>
    <source>
        <strain evidence="10">D49</strain>
    </source>
</reference>
<dbReference type="PANTHER" id="PTHR13748">
    <property type="entry name" value="COBW-RELATED"/>
    <property type="match status" value="1"/>
</dbReference>
<evidence type="ECO:0000256" key="6">
    <source>
        <dbReference type="ARBA" id="ARBA00034320"/>
    </source>
</evidence>
<feature type="domain" description="CobW C-terminal" evidence="9">
    <location>
        <begin position="259"/>
        <end position="328"/>
    </location>
</feature>
<dbReference type="InterPro" id="IPR027417">
    <property type="entry name" value="P-loop_NTPase"/>
</dbReference>
<feature type="domain" description="CobW/HypB/UreG nucleotide-binding" evidence="8">
    <location>
        <begin position="20"/>
        <end position="161"/>
    </location>
</feature>
<dbReference type="Pfam" id="PF02492">
    <property type="entry name" value="cobW"/>
    <property type="match status" value="1"/>
</dbReference>
<evidence type="ECO:0000256" key="7">
    <source>
        <dbReference type="ARBA" id="ARBA00049117"/>
    </source>
</evidence>
<dbReference type="Gene3D" id="3.40.50.300">
    <property type="entry name" value="P-loop containing nucleotide triphosphate hydrolases"/>
    <property type="match status" value="1"/>
</dbReference>
<protein>
    <recommendedName>
        <fullName evidence="12">COBW domain-containing protein 1</fullName>
    </recommendedName>
</protein>
<evidence type="ECO:0000256" key="5">
    <source>
        <dbReference type="ARBA" id="ARBA00023186"/>
    </source>
</evidence>
<dbReference type="GO" id="GO:0005737">
    <property type="term" value="C:cytoplasm"/>
    <property type="evidence" value="ECO:0007669"/>
    <property type="project" value="TreeGrafter"/>
</dbReference>
<dbReference type="SUPFAM" id="SSF90002">
    <property type="entry name" value="Hypothetical protein YjiA, C-terminal domain"/>
    <property type="match status" value="1"/>
</dbReference>
<comment type="caution">
    <text evidence="10">The sequence shown here is derived from an EMBL/GenBank/DDBJ whole genome shotgun (WGS) entry which is preliminary data.</text>
</comment>
<keyword evidence="11" id="KW-1185">Reference proteome</keyword>
<dbReference type="Gene3D" id="3.30.1220.10">
    <property type="entry name" value="CobW-like, C-terminal domain"/>
    <property type="match status" value="1"/>
</dbReference>
<dbReference type="InterPro" id="IPR003495">
    <property type="entry name" value="CobW/HypB/UreG_nucleotide-bd"/>
</dbReference>
<keyword evidence="5" id="KW-0143">Chaperone</keyword>
<evidence type="ECO:0000313" key="10">
    <source>
        <dbReference type="EMBL" id="KAG5636394.1"/>
    </source>
</evidence>
<evidence type="ECO:0000256" key="3">
    <source>
        <dbReference type="ARBA" id="ARBA00022833"/>
    </source>
</evidence>
<sequence length="335" mass="36189">MNEFADTATVNVSSPDDPAASSEEILELANGCLCCSIKDSGAAAIEKLMQRKGAFDHILLETTGLADPGPIASIFWHNEELAAGLGRDIKLDGVVCVVDAVFGAQQMQEDHGEDPDRVGESLKQIAGADVVLLNKSDLVTPDKLAHIETLIERVNPAAPIHRTVRGDVDLALIMDISAFSAPPPAPLQNTHAHIHDADCEHTPEPTHYELRGISSLQVACPPLSVARFARLDAWLRSVLWENRIPEAQTTQTQTTATAEEQELLVLRCKGLLAIQGGKQYVLQGVRSMYDLVELEGEAEAEDVAIPQLGKIVLIGKGLGEHVRESLRKVLEEGDD</sequence>
<reference evidence="10" key="1">
    <citation type="submission" date="2021-02" db="EMBL/GenBank/DDBJ databases">
        <authorList>
            <person name="Nieuwenhuis M."/>
            <person name="Van De Peppel L.J.J."/>
        </authorList>
    </citation>
    <scope>NUCLEOTIDE SEQUENCE</scope>
    <source>
        <strain evidence="10">D49</strain>
    </source>
</reference>
<dbReference type="OrthoDB" id="258627at2759"/>
<gene>
    <name evidence="10" type="ORF">H0H81_008228</name>
</gene>
<dbReference type="InterPro" id="IPR036627">
    <property type="entry name" value="CobW-likC_sf"/>
</dbReference>
<evidence type="ECO:0000313" key="11">
    <source>
        <dbReference type="Proteomes" id="UP000717328"/>
    </source>
</evidence>
<accession>A0A9P7FST2</accession>
<dbReference type="InterPro" id="IPR051316">
    <property type="entry name" value="Zinc-reg_GTPase_activator"/>
</dbReference>
<dbReference type="Pfam" id="PF07683">
    <property type="entry name" value="CobW_C"/>
    <property type="match status" value="1"/>
</dbReference>
<evidence type="ECO:0000259" key="8">
    <source>
        <dbReference type="Pfam" id="PF02492"/>
    </source>
</evidence>
<evidence type="ECO:0008006" key="12">
    <source>
        <dbReference type="Google" id="ProtNLM"/>
    </source>
</evidence>
<comment type="catalytic activity">
    <reaction evidence="7">
        <text>GTP + H2O = GDP + phosphate + H(+)</text>
        <dbReference type="Rhea" id="RHEA:19669"/>
        <dbReference type="ChEBI" id="CHEBI:15377"/>
        <dbReference type="ChEBI" id="CHEBI:15378"/>
        <dbReference type="ChEBI" id="CHEBI:37565"/>
        <dbReference type="ChEBI" id="CHEBI:43474"/>
        <dbReference type="ChEBI" id="CHEBI:58189"/>
    </reaction>
    <physiologicalReaction direction="left-to-right" evidence="7">
        <dbReference type="Rhea" id="RHEA:19670"/>
    </physiologicalReaction>
</comment>
<keyword evidence="3" id="KW-0862">Zinc</keyword>
<dbReference type="CDD" id="cd03112">
    <property type="entry name" value="CobW-like"/>
    <property type="match status" value="1"/>
</dbReference>
<keyword evidence="1" id="KW-0547">Nucleotide-binding</keyword>
<evidence type="ECO:0000256" key="2">
    <source>
        <dbReference type="ARBA" id="ARBA00022801"/>
    </source>
</evidence>
<dbReference type="InterPro" id="IPR011629">
    <property type="entry name" value="CobW-like_C"/>
</dbReference>
<dbReference type="PANTHER" id="PTHR13748:SF31">
    <property type="entry name" value="ZINC-REGULATED GTPASE METALLOPROTEIN ACTIVATOR 1A-RELATED"/>
    <property type="match status" value="1"/>
</dbReference>
<dbReference type="GO" id="GO:0016787">
    <property type="term" value="F:hydrolase activity"/>
    <property type="evidence" value="ECO:0007669"/>
    <property type="project" value="UniProtKB-KW"/>
</dbReference>
<keyword evidence="4" id="KW-0342">GTP-binding</keyword>
<dbReference type="GO" id="GO:0005525">
    <property type="term" value="F:GTP binding"/>
    <property type="evidence" value="ECO:0007669"/>
    <property type="project" value="UniProtKB-KW"/>
</dbReference>
<comment type="similarity">
    <text evidence="6">Belongs to the SIMIBI class G3E GTPase family. ZNG1 subfamily.</text>
</comment>
<proteinExistence type="inferred from homology"/>
<evidence type="ECO:0000256" key="4">
    <source>
        <dbReference type="ARBA" id="ARBA00023134"/>
    </source>
</evidence>
<dbReference type="SUPFAM" id="SSF52540">
    <property type="entry name" value="P-loop containing nucleoside triphosphate hydrolases"/>
    <property type="match status" value="1"/>
</dbReference>
<dbReference type="EMBL" id="JABCKI010005939">
    <property type="protein sequence ID" value="KAG5636394.1"/>
    <property type="molecule type" value="Genomic_DNA"/>
</dbReference>
<dbReference type="Proteomes" id="UP000717328">
    <property type="component" value="Unassembled WGS sequence"/>
</dbReference>
<dbReference type="AlphaFoldDB" id="A0A9P7FST2"/>
<name>A0A9P7FST2_9AGAR</name>
<keyword evidence="2" id="KW-0378">Hydrolase</keyword>
<evidence type="ECO:0000256" key="1">
    <source>
        <dbReference type="ARBA" id="ARBA00022741"/>
    </source>
</evidence>